<dbReference type="InterPro" id="IPR001789">
    <property type="entry name" value="Sig_transdc_resp-reg_receiver"/>
</dbReference>
<organism evidence="4 5">
    <name type="scientific">Breznakiella homolactica</name>
    <dbReference type="NCBI Taxonomy" id="2798577"/>
    <lineage>
        <taxon>Bacteria</taxon>
        <taxon>Pseudomonadati</taxon>
        <taxon>Spirochaetota</taxon>
        <taxon>Spirochaetia</taxon>
        <taxon>Spirochaetales</taxon>
        <taxon>Breznakiellaceae</taxon>
        <taxon>Breznakiella</taxon>
    </lineage>
</organism>
<evidence type="ECO:0000313" key="5">
    <source>
        <dbReference type="Proteomes" id="UP000595917"/>
    </source>
</evidence>
<dbReference type="SMART" id="SM00448">
    <property type="entry name" value="REC"/>
    <property type="match status" value="1"/>
</dbReference>
<feature type="domain" description="Response regulatory" evidence="3">
    <location>
        <begin position="8"/>
        <end position="123"/>
    </location>
</feature>
<dbReference type="Gene3D" id="3.40.50.2300">
    <property type="match status" value="1"/>
</dbReference>
<dbReference type="EMBL" id="CP067089">
    <property type="protein sequence ID" value="QQO09072.1"/>
    <property type="molecule type" value="Genomic_DNA"/>
</dbReference>
<proteinExistence type="predicted"/>
<dbReference type="RefSeq" id="WP_215626377.1">
    <property type="nucleotide sequence ID" value="NZ_CP067089.2"/>
</dbReference>
<dbReference type="SUPFAM" id="SSF52172">
    <property type="entry name" value="CheY-like"/>
    <property type="match status" value="1"/>
</dbReference>
<evidence type="ECO:0000259" key="3">
    <source>
        <dbReference type="PROSITE" id="PS50110"/>
    </source>
</evidence>
<evidence type="ECO:0000256" key="1">
    <source>
        <dbReference type="ARBA" id="ARBA00022553"/>
    </source>
</evidence>
<dbReference type="Proteomes" id="UP000595917">
    <property type="component" value="Chromosome"/>
</dbReference>
<evidence type="ECO:0000313" key="4">
    <source>
        <dbReference type="EMBL" id="QQO09072.1"/>
    </source>
</evidence>
<dbReference type="PANTHER" id="PTHR44591:SF3">
    <property type="entry name" value="RESPONSE REGULATORY DOMAIN-CONTAINING PROTEIN"/>
    <property type="match status" value="1"/>
</dbReference>
<dbReference type="InterPro" id="IPR011006">
    <property type="entry name" value="CheY-like_superfamily"/>
</dbReference>
<dbReference type="KEGG" id="bhc:JFL75_19410"/>
<reference evidence="4" key="1">
    <citation type="submission" date="2021-01" db="EMBL/GenBank/DDBJ databases">
        <title>Description of Breznakiella homolactica.</title>
        <authorList>
            <person name="Song Y."/>
            <person name="Brune A."/>
        </authorList>
    </citation>
    <scope>NUCLEOTIDE SEQUENCE</scope>
    <source>
        <strain evidence="4">RmG30</strain>
    </source>
</reference>
<feature type="modified residue" description="4-aspartylphosphate" evidence="2">
    <location>
        <position position="56"/>
    </location>
</feature>
<gene>
    <name evidence="4" type="ORF">JFL75_19410</name>
</gene>
<dbReference type="InterPro" id="IPR050595">
    <property type="entry name" value="Bact_response_regulator"/>
</dbReference>
<name>A0A7T7XMM8_9SPIR</name>
<keyword evidence="1 2" id="KW-0597">Phosphoprotein</keyword>
<dbReference type="AlphaFoldDB" id="A0A7T7XMM8"/>
<keyword evidence="5" id="KW-1185">Reference proteome</keyword>
<evidence type="ECO:0000256" key="2">
    <source>
        <dbReference type="PROSITE-ProRule" id="PRU00169"/>
    </source>
</evidence>
<dbReference type="PROSITE" id="PS50110">
    <property type="entry name" value="RESPONSE_REGULATORY"/>
    <property type="match status" value="1"/>
</dbReference>
<dbReference type="GO" id="GO:0000160">
    <property type="term" value="P:phosphorelay signal transduction system"/>
    <property type="evidence" value="ECO:0007669"/>
    <property type="project" value="InterPro"/>
</dbReference>
<protein>
    <submittedName>
        <fullName evidence="4">Response regulator</fullName>
    </submittedName>
</protein>
<dbReference type="PANTHER" id="PTHR44591">
    <property type="entry name" value="STRESS RESPONSE REGULATOR PROTEIN 1"/>
    <property type="match status" value="1"/>
</dbReference>
<sequence length="142" mass="16232">MYNEDKPLIVTIDDDPIILNTILSILKPYYRVCPFDSGETALKFLTSSPADLILLDCNMPGMSGFEVMDSVKNNILISEIPILFLTGKEDHNSEILALEKGAADYLRKPIEPEVLLTRVRQQLELQRYRKHLEALVEKKRKT</sequence>
<accession>A0A7T7XMM8</accession>
<dbReference type="Pfam" id="PF00072">
    <property type="entry name" value="Response_reg"/>
    <property type="match status" value="1"/>
</dbReference>